<dbReference type="GO" id="GO:0016075">
    <property type="term" value="P:rRNA catabolic process"/>
    <property type="evidence" value="ECO:0007669"/>
    <property type="project" value="TreeGrafter"/>
</dbReference>
<dbReference type="SMART" id="SM00670">
    <property type="entry name" value="PINc"/>
    <property type="match status" value="1"/>
</dbReference>
<dbReference type="InterPro" id="IPR039018">
    <property type="entry name" value="VapC20-like"/>
</dbReference>
<dbReference type="EMBL" id="LAZR01000626">
    <property type="protein sequence ID" value="KKN62376.1"/>
    <property type="molecule type" value="Genomic_DNA"/>
</dbReference>
<dbReference type="AlphaFoldDB" id="A0A0F9UMD9"/>
<dbReference type="Pfam" id="PF01850">
    <property type="entry name" value="PIN"/>
    <property type="match status" value="1"/>
</dbReference>
<accession>A0A0F9UMD9</accession>
<dbReference type="SUPFAM" id="SSF88723">
    <property type="entry name" value="PIN domain-like"/>
    <property type="match status" value="1"/>
</dbReference>
<dbReference type="GO" id="GO:0004521">
    <property type="term" value="F:RNA endonuclease activity"/>
    <property type="evidence" value="ECO:0007669"/>
    <property type="project" value="InterPro"/>
</dbReference>
<sequence>MIYLDANIFIYAYFKPKKEKALSDKIKWCKEEAKKIIQKINEEENKYCISLIQLSEVVNFLKNSMSWEVIQAFIMGLISNKSVEVTEISKMLYINAVNKMTEYNMDSNDISAYLLMKEKNIKEIYTFDQKYESLPDIICSPQIPKEVI</sequence>
<dbReference type="PANTHER" id="PTHR42188">
    <property type="entry name" value="23S RRNA-SPECIFIC ENDONUCLEASE VAPC20"/>
    <property type="match status" value="1"/>
</dbReference>
<gene>
    <name evidence="2" type="ORF">LCGC14_0512380</name>
</gene>
<evidence type="ECO:0000259" key="1">
    <source>
        <dbReference type="SMART" id="SM00670"/>
    </source>
</evidence>
<name>A0A0F9UMD9_9ZZZZ</name>
<dbReference type="InterPro" id="IPR002716">
    <property type="entry name" value="PIN_dom"/>
</dbReference>
<comment type="caution">
    <text evidence="2">The sequence shown here is derived from an EMBL/GenBank/DDBJ whole genome shotgun (WGS) entry which is preliminary data.</text>
</comment>
<reference evidence="2" key="1">
    <citation type="journal article" date="2015" name="Nature">
        <title>Complex archaea that bridge the gap between prokaryotes and eukaryotes.</title>
        <authorList>
            <person name="Spang A."/>
            <person name="Saw J.H."/>
            <person name="Jorgensen S.L."/>
            <person name="Zaremba-Niedzwiedzka K."/>
            <person name="Martijn J."/>
            <person name="Lind A.E."/>
            <person name="van Eijk R."/>
            <person name="Schleper C."/>
            <person name="Guy L."/>
            <person name="Ettema T.J."/>
        </authorList>
    </citation>
    <scope>NUCLEOTIDE SEQUENCE</scope>
</reference>
<dbReference type="CDD" id="cd09854">
    <property type="entry name" value="PIN_VapC-like"/>
    <property type="match status" value="1"/>
</dbReference>
<proteinExistence type="predicted"/>
<protein>
    <recommendedName>
        <fullName evidence="1">PIN domain-containing protein</fullName>
    </recommendedName>
</protein>
<feature type="domain" description="PIN" evidence="1">
    <location>
        <begin position="1"/>
        <end position="133"/>
    </location>
</feature>
<evidence type="ECO:0000313" key="2">
    <source>
        <dbReference type="EMBL" id="KKN62376.1"/>
    </source>
</evidence>
<dbReference type="Gene3D" id="3.40.50.1010">
    <property type="entry name" value="5'-nuclease"/>
    <property type="match status" value="1"/>
</dbReference>
<organism evidence="2">
    <name type="scientific">marine sediment metagenome</name>
    <dbReference type="NCBI Taxonomy" id="412755"/>
    <lineage>
        <taxon>unclassified sequences</taxon>
        <taxon>metagenomes</taxon>
        <taxon>ecological metagenomes</taxon>
    </lineage>
</organism>
<dbReference type="InterPro" id="IPR029060">
    <property type="entry name" value="PIN-like_dom_sf"/>
</dbReference>
<dbReference type="PANTHER" id="PTHR42188:SF1">
    <property type="entry name" value="23S RRNA-SPECIFIC ENDONUCLEASE VAPC20"/>
    <property type="match status" value="1"/>
</dbReference>